<sequence length="436" mass="51004">MNRKQPRFPYLKTNTKFKQFGVQCEINKSNPDISEADIFLNDEIREIYMKAVRFINKVHTHMNNVLNQKCIQGGEDKDVLFRMPEIQNYLPLYKFFLDNLKEDSKIQENNDKCFKDLVEKLSNTSIIEFVPEIKQLKEYKELEKKLSTHSKNVQTDFIMKFSNESDKEEQDDCEVEEASLPSTSNLDVNKEDLENCFINIPEKLKELDEANSENRSMMADLIKEQVREQFEDLILKSKKNVQMDTEKTLSRIIISQVNIPGKTSTQFSCLKQSGPVHFKNTFNNVDVDILDDNNSIILDDEEFERLKEKSLKEQKKVYRKVEPVIRKPIFNCPLKLNQKDMPMVNKDILSAIGIFNDQGEIRPDIMEMMEKGKEKNLNNMRNKIFREKRKCNPAQEIFSTALMSTSALSLNSDSSDIKSDSELEMMENEINRRILK</sequence>
<dbReference type="OrthoDB" id="6766811at2759"/>
<evidence type="ECO:0000313" key="1">
    <source>
        <dbReference type="EMBL" id="CAH0564656.1"/>
    </source>
</evidence>
<protein>
    <submittedName>
        <fullName evidence="1">Uncharacterized protein</fullName>
    </submittedName>
</protein>
<organism evidence="1 2">
    <name type="scientific">Brassicogethes aeneus</name>
    <name type="common">Rape pollen beetle</name>
    <name type="synonym">Meligethes aeneus</name>
    <dbReference type="NCBI Taxonomy" id="1431903"/>
    <lineage>
        <taxon>Eukaryota</taxon>
        <taxon>Metazoa</taxon>
        <taxon>Ecdysozoa</taxon>
        <taxon>Arthropoda</taxon>
        <taxon>Hexapoda</taxon>
        <taxon>Insecta</taxon>
        <taxon>Pterygota</taxon>
        <taxon>Neoptera</taxon>
        <taxon>Endopterygota</taxon>
        <taxon>Coleoptera</taxon>
        <taxon>Polyphaga</taxon>
        <taxon>Cucujiformia</taxon>
        <taxon>Nitidulidae</taxon>
        <taxon>Meligethinae</taxon>
        <taxon>Brassicogethes</taxon>
    </lineage>
</organism>
<name>A0A9P0BHZ9_BRAAE</name>
<dbReference type="Proteomes" id="UP001154078">
    <property type="component" value="Chromosome 9"/>
</dbReference>
<proteinExistence type="predicted"/>
<dbReference type="EMBL" id="OV121140">
    <property type="protein sequence ID" value="CAH0564656.1"/>
    <property type="molecule type" value="Genomic_DNA"/>
</dbReference>
<reference evidence="1" key="1">
    <citation type="submission" date="2021-12" db="EMBL/GenBank/DDBJ databases">
        <authorList>
            <person name="King R."/>
        </authorList>
    </citation>
    <scope>NUCLEOTIDE SEQUENCE</scope>
</reference>
<accession>A0A9P0BHZ9</accession>
<dbReference type="AlphaFoldDB" id="A0A9P0BHZ9"/>
<evidence type="ECO:0000313" key="2">
    <source>
        <dbReference type="Proteomes" id="UP001154078"/>
    </source>
</evidence>
<gene>
    <name evidence="1" type="ORF">MELIAE_LOCUS13148</name>
</gene>
<keyword evidence="2" id="KW-1185">Reference proteome</keyword>